<accession>A0A0F9N3K7</accession>
<dbReference type="AlphaFoldDB" id="A0A0F9N3K7"/>
<comment type="caution">
    <text evidence="1">The sequence shown here is derived from an EMBL/GenBank/DDBJ whole genome shotgun (WGS) entry which is preliminary data.</text>
</comment>
<proteinExistence type="predicted"/>
<sequence length="67" mass="8158">MRKYFIVNKYRQYIELDYVKKFLSTEKKVKFYTSLEKATSDMHKGFYDDSDYGVFSIDEKGNVKRHK</sequence>
<reference evidence="1" key="1">
    <citation type="journal article" date="2015" name="Nature">
        <title>Complex archaea that bridge the gap between prokaryotes and eukaryotes.</title>
        <authorList>
            <person name="Spang A."/>
            <person name="Saw J.H."/>
            <person name="Jorgensen S.L."/>
            <person name="Zaremba-Niedzwiedzka K."/>
            <person name="Martijn J."/>
            <person name="Lind A.E."/>
            <person name="van Eijk R."/>
            <person name="Schleper C."/>
            <person name="Guy L."/>
            <person name="Ettema T.J."/>
        </authorList>
    </citation>
    <scope>NUCLEOTIDE SEQUENCE</scope>
</reference>
<organism evidence="1">
    <name type="scientific">marine sediment metagenome</name>
    <dbReference type="NCBI Taxonomy" id="412755"/>
    <lineage>
        <taxon>unclassified sequences</taxon>
        <taxon>metagenomes</taxon>
        <taxon>ecological metagenomes</taxon>
    </lineage>
</organism>
<name>A0A0F9N3K7_9ZZZZ</name>
<evidence type="ECO:0000313" key="1">
    <source>
        <dbReference type="EMBL" id="KKN06302.1"/>
    </source>
</evidence>
<dbReference type="EMBL" id="LAZR01004705">
    <property type="protein sequence ID" value="KKN06302.1"/>
    <property type="molecule type" value="Genomic_DNA"/>
</dbReference>
<protein>
    <submittedName>
        <fullName evidence="1">Uncharacterized protein</fullName>
    </submittedName>
</protein>
<gene>
    <name evidence="1" type="ORF">LCGC14_1078560</name>
</gene>